<gene>
    <name evidence="1" type="ORF">GRAN_0968</name>
</gene>
<protein>
    <submittedName>
        <fullName evidence="1">Uncharacterized protein</fullName>
    </submittedName>
</protein>
<name>A0A4Q0T6D0_9BACT</name>
<keyword evidence="2" id="KW-1185">Reference proteome</keyword>
<reference evidence="2" key="2">
    <citation type="submission" date="2019-02" db="EMBL/GenBank/DDBJ databases">
        <title>Granulicella sibirica sp. nov., a psychrotolerant acidobacterium isolated from an organic soil layer in forested tundra, West Siberia.</title>
        <authorList>
            <person name="Oshkin I.Y."/>
            <person name="Kulichevskaya I.S."/>
            <person name="Rijpstra W.I.C."/>
            <person name="Sinninghe Damste J.S."/>
            <person name="Rakitin A.L."/>
            <person name="Ravin N.V."/>
            <person name="Dedysh S.N."/>
        </authorList>
    </citation>
    <scope>NUCLEOTIDE SEQUENCE [LARGE SCALE GENOMIC DNA]</scope>
    <source>
        <strain evidence="2">AF10</strain>
    </source>
</reference>
<proteinExistence type="predicted"/>
<dbReference type="AlphaFoldDB" id="A0A4Q0T6D0"/>
<comment type="caution">
    <text evidence="1">The sequence shown here is derived from an EMBL/GenBank/DDBJ whole genome shotgun (WGS) entry which is preliminary data.</text>
</comment>
<reference evidence="1 2" key="1">
    <citation type="submission" date="2018-11" db="EMBL/GenBank/DDBJ databases">
        <authorList>
            <person name="Mardanov A.V."/>
            <person name="Ravin N.V."/>
            <person name="Dedysh S.N."/>
        </authorList>
    </citation>
    <scope>NUCLEOTIDE SEQUENCE [LARGE SCALE GENOMIC DNA]</scope>
    <source>
        <strain evidence="1 2">AF10</strain>
    </source>
</reference>
<evidence type="ECO:0000313" key="2">
    <source>
        <dbReference type="Proteomes" id="UP000289437"/>
    </source>
</evidence>
<accession>A0A4Q0T6D0</accession>
<sequence length="41" mass="4624">MPIKRTPPTLKIQGVLSKIILAKDAKHKPETKIQPPKPPKR</sequence>
<dbReference type="EMBL" id="RDSM01000001">
    <property type="protein sequence ID" value="RXH57658.1"/>
    <property type="molecule type" value="Genomic_DNA"/>
</dbReference>
<evidence type="ECO:0000313" key="1">
    <source>
        <dbReference type="EMBL" id="RXH57658.1"/>
    </source>
</evidence>
<organism evidence="1 2">
    <name type="scientific">Granulicella sibirica</name>
    <dbReference type="NCBI Taxonomy" id="2479048"/>
    <lineage>
        <taxon>Bacteria</taxon>
        <taxon>Pseudomonadati</taxon>
        <taxon>Acidobacteriota</taxon>
        <taxon>Terriglobia</taxon>
        <taxon>Terriglobales</taxon>
        <taxon>Acidobacteriaceae</taxon>
        <taxon>Granulicella</taxon>
    </lineage>
</organism>
<dbReference type="Proteomes" id="UP000289437">
    <property type="component" value="Unassembled WGS sequence"/>
</dbReference>